<reference evidence="1" key="1">
    <citation type="submission" date="2020-10" db="EMBL/GenBank/DDBJ databases">
        <title>Taxonomic study of unclassified bacteria belonging to the class Ktedonobacteria.</title>
        <authorList>
            <person name="Yabe S."/>
            <person name="Wang C.M."/>
            <person name="Zheng Y."/>
            <person name="Sakai Y."/>
            <person name="Cavaletti L."/>
            <person name="Monciardini P."/>
            <person name="Donadio S."/>
        </authorList>
    </citation>
    <scope>NUCLEOTIDE SEQUENCE</scope>
    <source>
        <strain evidence="1">SOSP1-1</strain>
    </source>
</reference>
<dbReference type="Proteomes" id="UP000612362">
    <property type="component" value="Unassembled WGS sequence"/>
</dbReference>
<keyword evidence="2" id="KW-1185">Reference proteome</keyword>
<evidence type="ECO:0000313" key="1">
    <source>
        <dbReference type="EMBL" id="GHO48574.1"/>
    </source>
</evidence>
<protein>
    <submittedName>
        <fullName evidence="1">Uncharacterized protein</fullName>
    </submittedName>
</protein>
<organism evidence="1 2">
    <name type="scientific">Ktedonospora formicarum</name>
    <dbReference type="NCBI Taxonomy" id="2778364"/>
    <lineage>
        <taxon>Bacteria</taxon>
        <taxon>Bacillati</taxon>
        <taxon>Chloroflexota</taxon>
        <taxon>Ktedonobacteria</taxon>
        <taxon>Ktedonobacterales</taxon>
        <taxon>Ktedonobacteraceae</taxon>
        <taxon>Ktedonospora</taxon>
    </lineage>
</organism>
<dbReference type="AlphaFoldDB" id="A0A8J3IAP5"/>
<accession>A0A8J3IAP5</accession>
<sequence length="50" mass="5906">MFWERGWHQHQKVLHLAHCKPSSGGLAVCYERPDRVMRKQEAIDGKCRTK</sequence>
<dbReference type="EMBL" id="BNJF01000004">
    <property type="protein sequence ID" value="GHO48574.1"/>
    <property type="molecule type" value="Genomic_DNA"/>
</dbReference>
<gene>
    <name evidence="1" type="ORF">KSX_67370</name>
</gene>
<name>A0A8J3IAP5_9CHLR</name>
<proteinExistence type="predicted"/>
<evidence type="ECO:0000313" key="2">
    <source>
        <dbReference type="Proteomes" id="UP000612362"/>
    </source>
</evidence>
<comment type="caution">
    <text evidence="1">The sequence shown here is derived from an EMBL/GenBank/DDBJ whole genome shotgun (WGS) entry which is preliminary data.</text>
</comment>